<keyword evidence="2" id="KW-1185">Reference proteome</keyword>
<gene>
    <name evidence="1" type="ORF">D1632_07490</name>
</gene>
<comment type="caution">
    <text evidence="1">The sequence shown here is derived from an EMBL/GenBank/DDBJ whole genome shotgun (WGS) entry which is preliminary data.</text>
</comment>
<dbReference type="AlphaFoldDB" id="A0A3M7LBP7"/>
<evidence type="ECO:0000313" key="2">
    <source>
        <dbReference type="Proteomes" id="UP000267524"/>
    </source>
</evidence>
<dbReference type="EMBL" id="QWIV01000013">
    <property type="protein sequence ID" value="RMZ59475.1"/>
    <property type="molecule type" value="Genomic_DNA"/>
</dbReference>
<reference evidence="1 2" key="1">
    <citation type="submission" date="2018-08" db="EMBL/GenBank/DDBJ databases">
        <title>Chryseobacterium nematophagum: a novel matrix digesting pathogen of nematodes.</title>
        <authorList>
            <person name="Page A."/>
            <person name="Roberts M."/>
            <person name="Felix M.-A."/>
            <person name="Weir W."/>
        </authorList>
    </citation>
    <scope>NUCLEOTIDE SEQUENCE [LARGE SCALE GENOMIC DNA]</scope>
    <source>
        <strain evidence="1 2">JUb275</strain>
    </source>
</reference>
<dbReference type="RefSeq" id="WP_122546596.1">
    <property type="nucleotide sequence ID" value="NZ_QWIV01000013.1"/>
</dbReference>
<accession>A0A3M7LBP7</accession>
<protein>
    <submittedName>
        <fullName evidence="1">Uncharacterized protein</fullName>
    </submittedName>
</protein>
<dbReference type="Proteomes" id="UP000267524">
    <property type="component" value="Unassembled WGS sequence"/>
</dbReference>
<name>A0A3M7LBP7_9FLAO</name>
<sequence>MEEPYYISTARGYYDIAEKISSGYKDIDGTRLINPSPMVFNHEELGWIKEHLSGFLKQNYSDIPDDILSQLHKITLNEIKTRTYIFTWFFNTFDEDVYLMTLKVQNKLYNIYMIKYTEMEGVYDRTELIDHKLVNKVRLESENWYKNLFSDEQEYLNSKY</sequence>
<organism evidence="1 2">
    <name type="scientific">Chryseobacterium nematophagum</name>
    <dbReference type="NCBI Taxonomy" id="2305228"/>
    <lineage>
        <taxon>Bacteria</taxon>
        <taxon>Pseudomonadati</taxon>
        <taxon>Bacteroidota</taxon>
        <taxon>Flavobacteriia</taxon>
        <taxon>Flavobacteriales</taxon>
        <taxon>Weeksellaceae</taxon>
        <taxon>Chryseobacterium group</taxon>
        <taxon>Chryseobacterium</taxon>
    </lineage>
</organism>
<evidence type="ECO:0000313" key="1">
    <source>
        <dbReference type="EMBL" id="RMZ59475.1"/>
    </source>
</evidence>
<proteinExistence type="predicted"/>